<name>A0A8D3CLP9_SCOMX</name>
<evidence type="ECO:0000256" key="5">
    <source>
        <dbReference type="ARBA" id="ARBA00023125"/>
    </source>
</evidence>
<organism evidence="13 14">
    <name type="scientific">Scophthalmus maximus</name>
    <name type="common">Turbot</name>
    <name type="synonym">Psetta maxima</name>
    <dbReference type="NCBI Taxonomy" id="52904"/>
    <lineage>
        <taxon>Eukaryota</taxon>
        <taxon>Metazoa</taxon>
        <taxon>Chordata</taxon>
        <taxon>Craniata</taxon>
        <taxon>Vertebrata</taxon>
        <taxon>Euteleostomi</taxon>
        <taxon>Actinopterygii</taxon>
        <taxon>Neopterygii</taxon>
        <taxon>Teleostei</taxon>
        <taxon>Neoteleostei</taxon>
        <taxon>Acanthomorphata</taxon>
        <taxon>Carangaria</taxon>
        <taxon>Pleuronectiformes</taxon>
        <taxon>Pleuronectoidei</taxon>
        <taxon>Scophthalmidae</taxon>
        <taxon>Scophthalmus</taxon>
    </lineage>
</organism>
<sequence>MKWRPGGGRETVWETGGGRDGDKSHKVSHVTAALLTARRMEGAQREREREQVEVWTRWRGSCTVTLTGPGDQAPEEERLDPQYAEGEPSPANMYVGYLQLDKDPAMYPHQNPGTRHPGLSLSPQSFPVPGPPQYSDFAGYHHHHHHGLNADLHSVVQQQGPGPGGWSSAYPPPPPTRDDWSHHYGHSAAAVAAAAAAAAGGPPAASTGPGAGGPSLGFSPPEFSGQPPALLPASLNAPAGQMSPGSPQRRNPYDWIRRSSAPPTNPNGKTRTKDKYRVVYTDHQRLELEKEFHYSKYITIRRKAELATVLSLSERQVKIWFQNRRAKERKINKKKLQQPASSTTTPTPPAGSNGGGGGGGGLHRNGGSSVAMVTSSSGSNGLVSPSSLPLNIKEEY</sequence>
<evidence type="ECO:0000313" key="14">
    <source>
        <dbReference type="Proteomes" id="UP000694558"/>
    </source>
</evidence>
<feature type="region of interest" description="Disordered" evidence="11">
    <location>
        <begin position="65"/>
        <end position="88"/>
    </location>
</feature>
<reference evidence="13" key="2">
    <citation type="submission" date="2025-08" db="UniProtKB">
        <authorList>
            <consortium name="Ensembl"/>
        </authorList>
    </citation>
    <scope>IDENTIFICATION</scope>
</reference>
<dbReference type="InterPro" id="IPR006820">
    <property type="entry name" value="Caudal_activation_dom"/>
</dbReference>
<keyword evidence="8 9" id="KW-0539">Nucleus</keyword>
<feature type="domain" description="Homeobox" evidence="12">
    <location>
        <begin position="271"/>
        <end position="331"/>
    </location>
</feature>
<dbReference type="FunFam" id="1.10.10.60:FF:000089">
    <property type="entry name" value="Caudal type homeobox 4"/>
    <property type="match status" value="1"/>
</dbReference>
<dbReference type="CDD" id="cd00086">
    <property type="entry name" value="homeodomain"/>
    <property type="match status" value="1"/>
</dbReference>
<feature type="region of interest" description="Disordered" evidence="11">
    <location>
        <begin position="330"/>
        <end position="396"/>
    </location>
</feature>
<evidence type="ECO:0000256" key="2">
    <source>
        <dbReference type="ARBA" id="ARBA00010341"/>
    </source>
</evidence>
<evidence type="ECO:0000256" key="10">
    <source>
        <dbReference type="RuleBase" id="RU000682"/>
    </source>
</evidence>
<keyword evidence="4" id="KW-0805">Transcription regulation</keyword>
<evidence type="ECO:0000256" key="1">
    <source>
        <dbReference type="ARBA" id="ARBA00004123"/>
    </source>
</evidence>
<evidence type="ECO:0000256" key="3">
    <source>
        <dbReference type="ARBA" id="ARBA00022473"/>
    </source>
</evidence>
<evidence type="ECO:0000313" key="13">
    <source>
        <dbReference type="Ensembl" id="ENSSMAP00000048207.1"/>
    </source>
</evidence>
<feature type="region of interest" description="Disordered" evidence="11">
    <location>
        <begin position="104"/>
        <end position="182"/>
    </location>
</feature>
<dbReference type="PROSITE" id="PS00027">
    <property type="entry name" value="HOMEOBOX_1"/>
    <property type="match status" value="1"/>
</dbReference>
<dbReference type="Pfam" id="PF04731">
    <property type="entry name" value="Caudal_act"/>
    <property type="match status" value="1"/>
</dbReference>
<dbReference type="PANTHER" id="PTHR24332">
    <property type="entry name" value="HOMEOBOX PROTEIN CDX"/>
    <property type="match status" value="1"/>
</dbReference>
<dbReference type="GeneTree" id="ENSGT00940000164078"/>
<dbReference type="InterPro" id="IPR017970">
    <property type="entry name" value="Homeobox_CS"/>
</dbReference>
<dbReference type="InterPro" id="IPR020479">
    <property type="entry name" value="HD_metazoa"/>
</dbReference>
<protein>
    <recommendedName>
        <fullName evidence="12">Homeobox domain-containing protein</fullName>
    </recommendedName>
</protein>
<dbReference type="Ensembl" id="ENSSMAT00000049947.1">
    <property type="protein sequence ID" value="ENSSMAP00000048207.1"/>
    <property type="gene ID" value="ENSSMAG00000026380.1"/>
</dbReference>
<accession>A0A8D3CLP9</accession>
<comment type="subcellular location">
    <subcellularLocation>
        <location evidence="1 9 10">Nucleus</location>
    </subcellularLocation>
</comment>
<dbReference type="InterPro" id="IPR047152">
    <property type="entry name" value="Caudal_homeobox"/>
</dbReference>
<dbReference type="Gene3D" id="1.10.10.60">
    <property type="entry name" value="Homeodomain-like"/>
    <property type="match status" value="1"/>
</dbReference>
<feature type="region of interest" description="Disordered" evidence="11">
    <location>
        <begin position="1"/>
        <end position="26"/>
    </location>
</feature>
<dbReference type="PROSITE" id="PS50071">
    <property type="entry name" value="HOMEOBOX_2"/>
    <property type="match status" value="1"/>
</dbReference>
<gene>
    <name evidence="13" type="primary">cdx1b</name>
</gene>
<dbReference type="InterPro" id="IPR001356">
    <property type="entry name" value="HD"/>
</dbReference>
<keyword evidence="5 9" id="KW-0238">DNA-binding</keyword>
<evidence type="ECO:0000256" key="4">
    <source>
        <dbReference type="ARBA" id="ARBA00023015"/>
    </source>
</evidence>
<feature type="compositionally biased region" description="Low complexity" evidence="11">
    <location>
        <begin position="216"/>
        <end position="239"/>
    </location>
</feature>
<feature type="compositionally biased region" description="Gly residues" evidence="11">
    <location>
        <begin position="352"/>
        <end position="364"/>
    </location>
</feature>
<keyword evidence="7" id="KW-0804">Transcription</keyword>
<evidence type="ECO:0000256" key="6">
    <source>
        <dbReference type="ARBA" id="ARBA00023155"/>
    </source>
</evidence>
<dbReference type="Pfam" id="PF00046">
    <property type="entry name" value="Homeodomain"/>
    <property type="match status" value="1"/>
</dbReference>
<dbReference type="GO" id="GO:0000977">
    <property type="term" value="F:RNA polymerase II transcription regulatory region sequence-specific DNA binding"/>
    <property type="evidence" value="ECO:0007669"/>
    <property type="project" value="TreeGrafter"/>
</dbReference>
<evidence type="ECO:0000256" key="8">
    <source>
        <dbReference type="ARBA" id="ARBA00023242"/>
    </source>
</evidence>
<evidence type="ECO:0000256" key="9">
    <source>
        <dbReference type="PROSITE-ProRule" id="PRU00108"/>
    </source>
</evidence>
<dbReference type="PRINTS" id="PR00024">
    <property type="entry name" value="HOMEOBOX"/>
</dbReference>
<dbReference type="GO" id="GO:0009887">
    <property type="term" value="P:animal organ morphogenesis"/>
    <property type="evidence" value="ECO:0007669"/>
    <property type="project" value="TreeGrafter"/>
</dbReference>
<feature type="DNA-binding region" description="Homeobox" evidence="9">
    <location>
        <begin position="273"/>
        <end position="332"/>
    </location>
</feature>
<dbReference type="GO" id="GO:0000981">
    <property type="term" value="F:DNA-binding transcription factor activity, RNA polymerase II-specific"/>
    <property type="evidence" value="ECO:0007669"/>
    <property type="project" value="InterPro"/>
</dbReference>
<dbReference type="SUPFAM" id="SSF46689">
    <property type="entry name" value="Homeodomain-like"/>
    <property type="match status" value="1"/>
</dbReference>
<comment type="similarity">
    <text evidence="2">Belongs to the Caudal homeobox family.</text>
</comment>
<feature type="region of interest" description="Disordered" evidence="11">
    <location>
        <begin position="200"/>
        <end position="276"/>
    </location>
</feature>
<dbReference type="GO" id="GO:0030154">
    <property type="term" value="P:cell differentiation"/>
    <property type="evidence" value="ECO:0007669"/>
    <property type="project" value="TreeGrafter"/>
</dbReference>
<dbReference type="GO" id="GO:0005634">
    <property type="term" value="C:nucleus"/>
    <property type="evidence" value="ECO:0007669"/>
    <property type="project" value="UniProtKB-SubCell"/>
</dbReference>
<dbReference type="InterPro" id="IPR009057">
    <property type="entry name" value="Homeodomain-like_sf"/>
</dbReference>
<dbReference type="AlphaFoldDB" id="A0A8D3CLP9"/>
<evidence type="ECO:0000256" key="7">
    <source>
        <dbReference type="ARBA" id="ARBA00023163"/>
    </source>
</evidence>
<evidence type="ECO:0000256" key="11">
    <source>
        <dbReference type="SAM" id="MobiDB-lite"/>
    </source>
</evidence>
<reference evidence="13" key="1">
    <citation type="submission" date="2023-05" db="EMBL/GenBank/DDBJ databases">
        <title>High-quality long-read genome of Scophthalmus maximus.</title>
        <authorList>
            <person name="Lien S."/>
            <person name="Martinez P."/>
        </authorList>
    </citation>
    <scope>NUCLEOTIDE SEQUENCE [LARGE SCALE GENOMIC DNA]</scope>
</reference>
<dbReference type="GO" id="GO:0009948">
    <property type="term" value="P:anterior/posterior axis specification"/>
    <property type="evidence" value="ECO:0007669"/>
    <property type="project" value="TreeGrafter"/>
</dbReference>
<dbReference type="PANTHER" id="PTHR24332:SF16">
    <property type="entry name" value="HOMEOBOX PROTEIN CDX-1"/>
    <property type="match status" value="1"/>
</dbReference>
<dbReference type="SMART" id="SM00389">
    <property type="entry name" value="HOX"/>
    <property type="match status" value="1"/>
</dbReference>
<evidence type="ECO:0000259" key="12">
    <source>
        <dbReference type="PROSITE" id="PS50071"/>
    </source>
</evidence>
<dbReference type="Proteomes" id="UP000694558">
    <property type="component" value="Chromosome 4"/>
</dbReference>
<keyword evidence="3" id="KW-0217">Developmental protein</keyword>
<feature type="compositionally biased region" description="Low complexity" evidence="11">
    <location>
        <begin position="365"/>
        <end position="396"/>
    </location>
</feature>
<proteinExistence type="inferred from homology"/>
<keyword evidence="6 9" id="KW-0371">Homeobox</keyword>